<organism evidence="5 6">
    <name type="scientific">Rhodopirellula halodulae</name>
    <dbReference type="NCBI Taxonomy" id="2894198"/>
    <lineage>
        <taxon>Bacteria</taxon>
        <taxon>Pseudomonadati</taxon>
        <taxon>Planctomycetota</taxon>
        <taxon>Planctomycetia</taxon>
        <taxon>Pirellulales</taxon>
        <taxon>Pirellulaceae</taxon>
        <taxon>Rhodopirellula</taxon>
    </lineage>
</organism>
<keyword evidence="6" id="KW-1185">Reference proteome</keyword>
<evidence type="ECO:0000313" key="5">
    <source>
        <dbReference type="EMBL" id="MCC9641356.1"/>
    </source>
</evidence>
<feature type="region of interest" description="Disordered" evidence="4">
    <location>
        <begin position="290"/>
        <end position="314"/>
    </location>
</feature>
<dbReference type="Pfam" id="PF14559">
    <property type="entry name" value="TPR_19"/>
    <property type="match status" value="1"/>
</dbReference>
<dbReference type="PROSITE" id="PS50005">
    <property type="entry name" value="TPR"/>
    <property type="match status" value="1"/>
</dbReference>
<dbReference type="InterPro" id="IPR019734">
    <property type="entry name" value="TPR_rpt"/>
</dbReference>
<keyword evidence="2 3" id="KW-0802">TPR repeat</keyword>
<dbReference type="Pfam" id="PF13414">
    <property type="entry name" value="TPR_11"/>
    <property type="match status" value="1"/>
</dbReference>
<dbReference type="PANTHER" id="PTHR45586">
    <property type="entry name" value="TPR REPEAT-CONTAINING PROTEIN PA4667"/>
    <property type="match status" value="1"/>
</dbReference>
<dbReference type="Pfam" id="PF13432">
    <property type="entry name" value="TPR_16"/>
    <property type="match status" value="1"/>
</dbReference>
<dbReference type="SUPFAM" id="SSF48452">
    <property type="entry name" value="TPR-like"/>
    <property type="match status" value="2"/>
</dbReference>
<evidence type="ECO:0000256" key="2">
    <source>
        <dbReference type="ARBA" id="ARBA00022803"/>
    </source>
</evidence>
<dbReference type="InterPro" id="IPR051012">
    <property type="entry name" value="CellSynth/LPSAsmb/PSIAsmb"/>
</dbReference>
<gene>
    <name evidence="5" type="ORF">LOC71_03650</name>
</gene>
<reference evidence="5" key="1">
    <citation type="submission" date="2021-11" db="EMBL/GenBank/DDBJ databases">
        <title>Genome sequence.</title>
        <authorList>
            <person name="Sun Q."/>
        </authorList>
    </citation>
    <scope>NUCLEOTIDE SEQUENCE</scope>
    <source>
        <strain evidence="5">JC740</strain>
    </source>
</reference>
<feature type="compositionally biased region" description="Polar residues" evidence="4">
    <location>
        <begin position="302"/>
        <end position="314"/>
    </location>
</feature>
<dbReference type="InterPro" id="IPR011990">
    <property type="entry name" value="TPR-like_helical_dom_sf"/>
</dbReference>
<keyword evidence="1" id="KW-0677">Repeat</keyword>
<dbReference type="Gene3D" id="1.25.40.10">
    <property type="entry name" value="Tetratricopeptide repeat domain"/>
    <property type="match status" value="2"/>
</dbReference>
<dbReference type="Proteomes" id="UP001430306">
    <property type="component" value="Unassembled WGS sequence"/>
</dbReference>
<evidence type="ECO:0000256" key="1">
    <source>
        <dbReference type="ARBA" id="ARBA00022737"/>
    </source>
</evidence>
<dbReference type="EMBL" id="JAJKFW010000006">
    <property type="protein sequence ID" value="MCC9641356.1"/>
    <property type="molecule type" value="Genomic_DNA"/>
</dbReference>
<protein>
    <submittedName>
        <fullName evidence="5">Tetratricopeptide repeat protein</fullName>
    </submittedName>
</protein>
<accession>A0ABS8NCR7</accession>
<dbReference type="SMART" id="SM00028">
    <property type="entry name" value="TPR"/>
    <property type="match status" value="5"/>
</dbReference>
<evidence type="ECO:0000313" key="6">
    <source>
        <dbReference type="Proteomes" id="UP001430306"/>
    </source>
</evidence>
<dbReference type="PANTHER" id="PTHR45586:SF1">
    <property type="entry name" value="LIPOPOLYSACCHARIDE ASSEMBLY PROTEIN B"/>
    <property type="match status" value="1"/>
</dbReference>
<proteinExistence type="predicted"/>
<evidence type="ECO:0000256" key="3">
    <source>
        <dbReference type="PROSITE-ProRule" id="PRU00339"/>
    </source>
</evidence>
<evidence type="ECO:0000256" key="4">
    <source>
        <dbReference type="SAM" id="MobiDB-lite"/>
    </source>
</evidence>
<name>A0ABS8NCR7_9BACT</name>
<feature type="repeat" description="TPR" evidence="3">
    <location>
        <begin position="124"/>
        <end position="157"/>
    </location>
</feature>
<sequence length="314" mass="34891">MGSSLGCRGIGRFGESRQSIAARRLSRQGVKAMRQGDWTVAETLFTEALDVSNSNDAAHRGMAESLWKKGQRDEAIEHLEKAVQLSAGDPKHMQRLGRMYLEVGRVDEASRQCQIALDSDRDWAALWALWGDCKASRNEIDEALAAYHRALSLQPDYPYVQMRTAEIYHQQQRYDRLLATLDRLREDTDIVGDVEEMIRPGAADLLRGIAMRELGRTEESVQFFLASTRKNPVDATARLQLASIAMEAGQPDVAQTWLAQAMQLDPSATREAGWNLDPAAQGVIGSAVRSDGLSTPMMPPQVATQPRASTPWRQ</sequence>
<comment type="caution">
    <text evidence="5">The sequence shown here is derived from an EMBL/GenBank/DDBJ whole genome shotgun (WGS) entry which is preliminary data.</text>
</comment>